<dbReference type="GO" id="GO:0005737">
    <property type="term" value="C:cytoplasm"/>
    <property type="evidence" value="ECO:0007669"/>
    <property type="project" value="TreeGrafter"/>
</dbReference>
<dbReference type="Pfam" id="PF02798">
    <property type="entry name" value="GST_N"/>
    <property type="match status" value="1"/>
</dbReference>
<dbReference type="EC" id="2.5.1.18" evidence="2"/>
<dbReference type="CDD" id="cd03187">
    <property type="entry name" value="GST_C_Phi"/>
    <property type="match status" value="1"/>
</dbReference>
<keyword evidence="5" id="KW-0472">Membrane</keyword>
<dbReference type="Proteomes" id="UP000825729">
    <property type="component" value="Unassembled WGS sequence"/>
</dbReference>
<evidence type="ECO:0000313" key="8">
    <source>
        <dbReference type="EMBL" id="KAG9439625.1"/>
    </source>
</evidence>
<evidence type="ECO:0000259" key="6">
    <source>
        <dbReference type="PROSITE" id="PS50404"/>
    </source>
</evidence>
<proteinExistence type="inferred from homology"/>
<keyword evidence="3" id="KW-0808">Transferase</keyword>
<protein>
    <recommendedName>
        <fullName evidence="2">glutathione transferase</fullName>
        <ecNumber evidence="2">2.5.1.18</ecNumber>
    </recommendedName>
</protein>
<feature type="transmembrane region" description="Helical" evidence="5">
    <location>
        <begin position="32"/>
        <end position="51"/>
    </location>
</feature>
<evidence type="ECO:0000256" key="1">
    <source>
        <dbReference type="ARBA" id="ARBA00010128"/>
    </source>
</evidence>
<dbReference type="GO" id="GO:0004364">
    <property type="term" value="F:glutathione transferase activity"/>
    <property type="evidence" value="ECO:0007669"/>
    <property type="project" value="UniProtKB-EC"/>
</dbReference>
<dbReference type="SFLD" id="SFLDS00019">
    <property type="entry name" value="Glutathione_Transferase_(cytos"/>
    <property type="match status" value="1"/>
</dbReference>
<keyword evidence="9" id="KW-1185">Reference proteome</keyword>
<dbReference type="Gene3D" id="3.40.30.10">
    <property type="entry name" value="Glutaredoxin"/>
    <property type="match status" value="1"/>
</dbReference>
<evidence type="ECO:0000259" key="7">
    <source>
        <dbReference type="PROSITE" id="PS50405"/>
    </source>
</evidence>
<dbReference type="InterPro" id="IPR004046">
    <property type="entry name" value="GST_C"/>
</dbReference>
<dbReference type="SFLD" id="SFLDG00358">
    <property type="entry name" value="Main_(cytGST)"/>
    <property type="match status" value="1"/>
</dbReference>
<dbReference type="FunFam" id="1.20.1050.10:FF:000004">
    <property type="entry name" value="Glutathione S-transferase F2"/>
    <property type="match status" value="1"/>
</dbReference>
<accession>A0AAV7DSL9</accession>
<reference evidence="8 9" key="1">
    <citation type="submission" date="2021-07" db="EMBL/GenBank/DDBJ databases">
        <title>The Aristolochia fimbriata genome: insights into angiosperm evolution, floral development and chemical biosynthesis.</title>
        <authorList>
            <person name="Jiao Y."/>
        </authorList>
    </citation>
    <scope>NUCLEOTIDE SEQUENCE [LARGE SCALE GENOMIC DNA]</scope>
    <source>
        <strain evidence="8">IBCAS-2021</strain>
        <tissue evidence="8">Leaf</tissue>
    </source>
</reference>
<dbReference type="SUPFAM" id="SSF52833">
    <property type="entry name" value="Thioredoxin-like"/>
    <property type="match status" value="1"/>
</dbReference>
<evidence type="ECO:0000256" key="2">
    <source>
        <dbReference type="ARBA" id="ARBA00012452"/>
    </source>
</evidence>
<evidence type="ECO:0000256" key="4">
    <source>
        <dbReference type="ARBA" id="ARBA00047960"/>
    </source>
</evidence>
<organism evidence="8 9">
    <name type="scientific">Aristolochia fimbriata</name>
    <name type="common">White veined hardy Dutchman's pipe vine</name>
    <dbReference type="NCBI Taxonomy" id="158543"/>
    <lineage>
        <taxon>Eukaryota</taxon>
        <taxon>Viridiplantae</taxon>
        <taxon>Streptophyta</taxon>
        <taxon>Embryophyta</taxon>
        <taxon>Tracheophyta</taxon>
        <taxon>Spermatophyta</taxon>
        <taxon>Magnoliopsida</taxon>
        <taxon>Magnoliidae</taxon>
        <taxon>Piperales</taxon>
        <taxon>Aristolochiaceae</taxon>
        <taxon>Aristolochia</taxon>
    </lineage>
</organism>
<comment type="similarity">
    <text evidence="1">Belongs to the GST superfamily. Phi family.</text>
</comment>
<keyword evidence="5" id="KW-1133">Transmembrane helix</keyword>
<name>A0AAV7DSL9_ARIFI</name>
<comment type="caution">
    <text evidence="8">The sequence shown here is derived from an EMBL/GenBank/DDBJ whole genome shotgun (WGS) entry which is preliminary data.</text>
</comment>
<evidence type="ECO:0000256" key="3">
    <source>
        <dbReference type="ARBA" id="ARBA00022679"/>
    </source>
</evidence>
<gene>
    <name evidence="8" type="ORF">H6P81_019790</name>
</gene>
<dbReference type="InterPro" id="IPR036282">
    <property type="entry name" value="Glutathione-S-Trfase_C_sf"/>
</dbReference>
<dbReference type="InterPro" id="IPR034347">
    <property type="entry name" value="GST_Phi_C"/>
</dbReference>
<dbReference type="Pfam" id="PF00043">
    <property type="entry name" value="GST_C"/>
    <property type="match status" value="1"/>
</dbReference>
<dbReference type="SUPFAM" id="SSF47616">
    <property type="entry name" value="GST C-terminal domain-like"/>
    <property type="match status" value="1"/>
</dbReference>
<dbReference type="SFLD" id="SFLDG01154">
    <property type="entry name" value="Main.5:_Phi-like"/>
    <property type="match status" value="1"/>
</dbReference>
<dbReference type="InterPro" id="IPR036249">
    <property type="entry name" value="Thioredoxin-like_sf"/>
</dbReference>
<dbReference type="GO" id="GO:0043295">
    <property type="term" value="F:glutathione binding"/>
    <property type="evidence" value="ECO:0007669"/>
    <property type="project" value="TreeGrafter"/>
</dbReference>
<evidence type="ECO:0000256" key="5">
    <source>
        <dbReference type="SAM" id="Phobius"/>
    </source>
</evidence>
<dbReference type="PANTHER" id="PTHR43900:SF54">
    <property type="entry name" value="GLUTATHIONE S-TRANSFERASE F12"/>
    <property type="match status" value="1"/>
</dbReference>
<dbReference type="InterPro" id="IPR010987">
    <property type="entry name" value="Glutathione-S-Trfase_C-like"/>
</dbReference>
<dbReference type="CDD" id="cd03053">
    <property type="entry name" value="GST_N_Phi"/>
    <property type="match status" value="1"/>
</dbReference>
<dbReference type="InterPro" id="IPR004045">
    <property type="entry name" value="Glutathione_S-Trfase_N"/>
</dbReference>
<dbReference type="PROSITE" id="PS50404">
    <property type="entry name" value="GST_NTER"/>
    <property type="match status" value="1"/>
</dbReference>
<feature type="domain" description="GST C-terminal" evidence="7">
    <location>
        <begin position="145"/>
        <end position="269"/>
    </location>
</feature>
<keyword evidence="5" id="KW-0812">Transmembrane</keyword>
<dbReference type="FunFam" id="3.40.30.10:FF:000016">
    <property type="entry name" value="Glutathione S-transferase F2"/>
    <property type="match status" value="1"/>
</dbReference>
<dbReference type="GO" id="GO:0009636">
    <property type="term" value="P:response to toxic substance"/>
    <property type="evidence" value="ECO:0007669"/>
    <property type="project" value="UniProtKB-ARBA"/>
</dbReference>
<feature type="domain" description="GST N-terminal" evidence="6">
    <location>
        <begin position="56"/>
        <end position="138"/>
    </location>
</feature>
<dbReference type="PROSITE" id="PS50405">
    <property type="entry name" value="GST_CTER"/>
    <property type="match status" value="1"/>
</dbReference>
<dbReference type="PANTHER" id="PTHR43900">
    <property type="entry name" value="GLUTATHIONE S-TRANSFERASE RHO"/>
    <property type="match status" value="1"/>
</dbReference>
<comment type="catalytic activity">
    <reaction evidence="4">
        <text>RX + glutathione = an S-substituted glutathione + a halide anion + H(+)</text>
        <dbReference type="Rhea" id="RHEA:16437"/>
        <dbReference type="ChEBI" id="CHEBI:15378"/>
        <dbReference type="ChEBI" id="CHEBI:16042"/>
        <dbReference type="ChEBI" id="CHEBI:17792"/>
        <dbReference type="ChEBI" id="CHEBI:57925"/>
        <dbReference type="ChEBI" id="CHEBI:90779"/>
        <dbReference type="EC" id="2.5.1.18"/>
    </reaction>
</comment>
<dbReference type="InterPro" id="IPR040079">
    <property type="entry name" value="Glutathione_S-Trfase"/>
</dbReference>
<dbReference type="AlphaFoldDB" id="A0AAV7DSL9"/>
<dbReference type="EMBL" id="JAINDJ010000008">
    <property type="protein sequence ID" value="KAG9439625.1"/>
    <property type="molecule type" value="Genomic_DNA"/>
</dbReference>
<dbReference type="GO" id="GO:0006749">
    <property type="term" value="P:glutathione metabolic process"/>
    <property type="evidence" value="ECO:0007669"/>
    <property type="project" value="TreeGrafter"/>
</dbReference>
<evidence type="ECO:0000313" key="9">
    <source>
        <dbReference type="Proteomes" id="UP000825729"/>
    </source>
</evidence>
<dbReference type="Gene3D" id="1.20.1050.10">
    <property type="match status" value="1"/>
</dbReference>
<sequence length="269" mass="30967">MKIDQITCTRYPPSNLDIPVSDIYFSSIYKNDAHLCLIIKVHVIFLIFGLIKRRKMVVKVYGSYKSVCTLRVISCLIEKDVEYELVQIDLGAGEHKKEQFLARQPFGQVPAIEDGDQFKLFESRAIARYIATKYADRGPDLLGNTPEERAVVDQWVEVEAHNYNDLVFNIIFNLYILPKMGKRGDRELAKECEKKLARVLDIYEERLGATKYLAGETFTMADLAHLPGTNFLITEAGKGYLVRQRKNVSRWWDEITGRSAWKKVLELLP</sequence>